<keyword evidence="5" id="KW-1185">Reference proteome</keyword>
<evidence type="ECO:0000256" key="2">
    <source>
        <dbReference type="ARBA" id="ARBA00022900"/>
    </source>
</evidence>
<keyword evidence="2" id="KW-0722">Serine protease inhibitor</keyword>
<dbReference type="GeneID" id="115626442"/>
<dbReference type="InterPro" id="IPR042185">
    <property type="entry name" value="Serpin_sf_2"/>
</dbReference>
<dbReference type="AlphaFoldDB" id="A0A6J2TQ84"/>
<dbReference type="Gene3D" id="2.30.39.10">
    <property type="entry name" value="Alpha-1-antitrypsin, domain 1"/>
    <property type="match status" value="1"/>
</dbReference>
<protein>
    <submittedName>
        <fullName evidence="6">Serpin I2-like</fullName>
    </submittedName>
</protein>
<dbReference type="GO" id="GO:0005615">
    <property type="term" value="C:extracellular space"/>
    <property type="evidence" value="ECO:0007669"/>
    <property type="project" value="InterPro"/>
</dbReference>
<dbReference type="PANTHER" id="PTHR11461:SF372">
    <property type="entry name" value="ACCESSORY GLAND PROTEIN ACP76A-RELATED"/>
    <property type="match status" value="1"/>
</dbReference>
<dbReference type="InterPro" id="IPR036186">
    <property type="entry name" value="Serpin_sf"/>
</dbReference>
<dbReference type="Pfam" id="PF00079">
    <property type="entry name" value="Serpin"/>
    <property type="match status" value="1"/>
</dbReference>
<dbReference type="SUPFAM" id="SSF56574">
    <property type="entry name" value="Serpins"/>
    <property type="match status" value="1"/>
</dbReference>
<gene>
    <name evidence="6" type="primary">LOC115626442</name>
</gene>
<dbReference type="InterPro" id="IPR023796">
    <property type="entry name" value="Serpin_dom"/>
</dbReference>
<dbReference type="SMART" id="SM00093">
    <property type="entry name" value="SERPIN"/>
    <property type="match status" value="1"/>
</dbReference>
<reference evidence="6" key="1">
    <citation type="submission" date="2025-08" db="UniProtKB">
        <authorList>
            <consortium name="RefSeq"/>
        </authorList>
    </citation>
    <scope>IDENTIFICATION</scope>
    <source>
        <strain evidence="6">11010-0011.00</strain>
        <tissue evidence="6">Whole body</tissue>
    </source>
</reference>
<keyword evidence="1" id="KW-0646">Protease inhibitor</keyword>
<organism evidence="5 6">
    <name type="scientific">Drosophila lebanonensis</name>
    <name type="common">Fruit fly</name>
    <name type="synonym">Scaptodrosophila lebanonensis</name>
    <dbReference type="NCBI Taxonomy" id="7225"/>
    <lineage>
        <taxon>Eukaryota</taxon>
        <taxon>Metazoa</taxon>
        <taxon>Ecdysozoa</taxon>
        <taxon>Arthropoda</taxon>
        <taxon>Hexapoda</taxon>
        <taxon>Insecta</taxon>
        <taxon>Pterygota</taxon>
        <taxon>Neoptera</taxon>
        <taxon>Endopterygota</taxon>
        <taxon>Diptera</taxon>
        <taxon>Brachycera</taxon>
        <taxon>Muscomorpha</taxon>
        <taxon>Ephydroidea</taxon>
        <taxon>Drosophilidae</taxon>
        <taxon>Scaptodrosophila</taxon>
    </lineage>
</organism>
<comment type="similarity">
    <text evidence="3">Belongs to the serpin family.</text>
</comment>
<dbReference type="Gene3D" id="3.30.497.10">
    <property type="entry name" value="Antithrombin, subunit I, domain 2"/>
    <property type="match status" value="1"/>
</dbReference>
<proteinExistence type="inferred from homology"/>
<feature type="domain" description="Serpin" evidence="4">
    <location>
        <begin position="2"/>
        <end position="361"/>
    </location>
</feature>
<dbReference type="RefSeq" id="XP_030377675.1">
    <property type="nucleotide sequence ID" value="XM_030521815.1"/>
</dbReference>
<dbReference type="GO" id="GO:0004867">
    <property type="term" value="F:serine-type endopeptidase inhibitor activity"/>
    <property type="evidence" value="ECO:0007669"/>
    <property type="project" value="UniProtKB-KW"/>
</dbReference>
<name>A0A6J2TQ84_DROLE</name>
<dbReference type="OrthoDB" id="671595at2759"/>
<dbReference type="PANTHER" id="PTHR11461">
    <property type="entry name" value="SERINE PROTEASE INHIBITOR, SERPIN"/>
    <property type="match status" value="1"/>
</dbReference>
<dbReference type="InterPro" id="IPR000215">
    <property type="entry name" value="Serpin_fam"/>
</dbReference>
<evidence type="ECO:0000313" key="6">
    <source>
        <dbReference type="RefSeq" id="XP_030377675.1"/>
    </source>
</evidence>
<dbReference type="Proteomes" id="UP000504634">
    <property type="component" value="Unplaced"/>
</dbReference>
<evidence type="ECO:0000256" key="1">
    <source>
        <dbReference type="ARBA" id="ARBA00022690"/>
    </source>
</evidence>
<sequence length="365" mass="42829">MYHLHKNRSLDNICTSPEWVRQVLATVYLGTKGTTRENLEEGLMLRTVSPMVAVKEFQDFHNKLTEGHVIFSTGSFVFGTEGKSIINGEYLKKTENVFKTVNRKAISLDEKCLCSLKYFIWPKVNHFIHTPRVGPNIEDTKVGVVNTIYFRGYWKYPFETIQYNDQLERNSVLRYMSATGKMAYEYNAKLRALMVSIPFKESDYSMLIIIQAATPKIEEIEVQLKDIDLLRVARDKKKLFELMMPNMKFNFEMDLNDFIYKEMNIQGIFENWRDFSSLSNKKLLVQSITHKTRIVVNPRKMEVASVNVVQFDETPKGAYRNSEYEQRSRIRDAEKVKLNRPFHFAVRNREKIFFVGTIKNFNNII</sequence>
<evidence type="ECO:0000256" key="3">
    <source>
        <dbReference type="RuleBase" id="RU000411"/>
    </source>
</evidence>
<accession>A0A6J2TQ84</accession>
<evidence type="ECO:0000313" key="5">
    <source>
        <dbReference type="Proteomes" id="UP000504634"/>
    </source>
</evidence>
<evidence type="ECO:0000259" key="4">
    <source>
        <dbReference type="SMART" id="SM00093"/>
    </source>
</evidence>
<dbReference type="InterPro" id="IPR042178">
    <property type="entry name" value="Serpin_sf_1"/>
</dbReference>